<evidence type="ECO:0000313" key="2">
    <source>
        <dbReference type="Proteomes" id="UP000034189"/>
    </source>
</evidence>
<dbReference type="AlphaFoldDB" id="A0A0F7FCR7"/>
<organism evidence="1 2">
    <name type="scientific">Paenibacillus durus ATCC 35681</name>
    <dbReference type="NCBI Taxonomy" id="1333534"/>
    <lineage>
        <taxon>Bacteria</taxon>
        <taxon>Bacillati</taxon>
        <taxon>Bacillota</taxon>
        <taxon>Bacilli</taxon>
        <taxon>Bacillales</taxon>
        <taxon>Paenibacillaceae</taxon>
        <taxon>Paenibacillus</taxon>
    </lineage>
</organism>
<reference evidence="1 2" key="2">
    <citation type="journal article" date="2016" name="Genome Announc.">
        <title>Genome Sequence of a Gram-Positive Diazotroph, Paenibacillus durus Type Strain ATCC 35681.</title>
        <authorList>
            <person name="Halim M.A."/>
            <person name="Rahman A.Y."/>
            <person name="Sim K.S."/>
            <person name="Yam H.C."/>
            <person name="Rahim A.A."/>
            <person name="Ghazali A.H."/>
            <person name="Najimudin N."/>
        </authorList>
    </citation>
    <scope>NUCLEOTIDE SEQUENCE [LARGE SCALE GENOMIC DNA]</scope>
    <source>
        <strain evidence="1 2">ATCC 35681</strain>
    </source>
</reference>
<name>A0A0F7FCR7_PAEDU</name>
<reference evidence="1 2" key="1">
    <citation type="submission" date="2015-03" db="EMBL/GenBank/DDBJ databases">
        <authorList>
            <person name="Abdul Halim M."/>
        </authorList>
    </citation>
    <scope>NUCLEOTIDE SEQUENCE [LARGE SCALE GENOMIC DNA]</scope>
    <source>
        <strain evidence="1 2">ATCC 35681</strain>
    </source>
</reference>
<gene>
    <name evidence="1" type="ORF">VK70_20120</name>
</gene>
<evidence type="ECO:0000313" key="1">
    <source>
        <dbReference type="EMBL" id="AKG36552.1"/>
    </source>
</evidence>
<sequence length="66" mass="8045">MTFKLITVGMSFFLYIRGNKVWHAIDAINKVKDLQRYILFLQMLIQEGPFLRRYMFSLLDLMLWQK</sequence>
<accession>A0A0F7FCR7</accession>
<dbReference type="EMBL" id="CP011114">
    <property type="protein sequence ID" value="AKG36552.1"/>
    <property type="molecule type" value="Genomic_DNA"/>
</dbReference>
<proteinExistence type="predicted"/>
<protein>
    <submittedName>
        <fullName evidence="1">Uncharacterized protein</fullName>
    </submittedName>
</protein>
<dbReference type="PATRIC" id="fig|1333534.5.peg.4415"/>
<dbReference type="Proteomes" id="UP000034189">
    <property type="component" value="Chromosome"/>
</dbReference>
<dbReference type="HOGENOM" id="CLU_2827034_0_0_9"/>